<keyword evidence="3" id="KW-1185">Reference proteome</keyword>
<evidence type="ECO:0000256" key="1">
    <source>
        <dbReference type="SAM" id="MobiDB-lite"/>
    </source>
</evidence>
<dbReference type="OrthoDB" id="10657538at2759"/>
<feature type="compositionally biased region" description="Basic and acidic residues" evidence="1">
    <location>
        <begin position="368"/>
        <end position="383"/>
    </location>
</feature>
<dbReference type="EMBL" id="AZBU02000001">
    <property type="protein sequence ID" value="TMS33967.1"/>
    <property type="molecule type" value="Genomic_DNA"/>
</dbReference>
<gene>
    <name evidence="2" type="ORF">L596_001643</name>
</gene>
<dbReference type="EMBL" id="CM016762">
    <property type="protein sequence ID" value="TMS33967.1"/>
    <property type="molecule type" value="Genomic_DNA"/>
</dbReference>
<organism evidence="2 3">
    <name type="scientific">Steinernema carpocapsae</name>
    <name type="common">Entomopathogenic nematode</name>
    <dbReference type="NCBI Taxonomy" id="34508"/>
    <lineage>
        <taxon>Eukaryota</taxon>
        <taxon>Metazoa</taxon>
        <taxon>Ecdysozoa</taxon>
        <taxon>Nematoda</taxon>
        <taxon>Chromadorea</taxon>
        <taxon>Rhabditida</taxon>
        <taxon>Tylenchina</taxon>
        <taxon>Panagrolaimomorpha</taxon>
        <taxon>Strongyloidoidea</taxon>
        <taxon>Steinernematidae</taxon>
        <taxon>Steinernema</taxon>
    </lineage>
</organism>
<reference evidence="2 3" key="1">
    <citation type="journal article" date="2015" name="Genome Biol.">
        <title>Comparative genomics of Steinernema reveals deeply conserved gene regulatory networks.</title>
        <authorList>
            <person name="Dillman A.R."/>
            <person name="Macchietto M."/>
            <person name="Porter C.F."/>
            <person name="Rogers A."/>
            <person name="Williams B."/>
            <person name="Antoshechkin I."/>
            <person name="Lee M.M."/>
            <person name="Goodwin Z."/>
            <person name="Lu X."/>
            <person name="Lewis E.E."/>
            <person name="Goodrich-Blair H."/>
            <person name="Stock S.P."/>
            <person name="Adams B.J."/>
            <person name="Sternberg P.W."/>
            <person name="Mortazavi A."/>
        </authorList>
    </citation>
    <scope>NUCLEOTIDE SEQUENCE [LARGE SCALE GENOMIC DNA]</scope>
    <source>
        <strain evidence="2 3">ALL</strain>
    </source>
</reference>
<sequence length="383" mass="44693">MRKSSYSDRRPLRCSKLKPNIAATGSFEVFCLFVLKPHLRVQWAIFWLWNHSPMGHILAVESEASFAALNDGPFMLIFRLSEANLSQLWLANSQFWSPKRDFLCGFSLLWAIVRIFRVLPVVTALRSSSCVPRFAEAPYLLAMEGNFLLVLEMTGPRNARKFKFYNPLTSRIQESWDLKRQVRAPYNWLEATLLHERLLTYKFAEPCFKDAYFLRDRFVIEDVVYTPPPGHTLLKDHNQVYCPRLGRVAIIDMPEALEVFRQNPDTAFEVQLVLLPWNNIEEHRTVWALKILYCTSEFKELRHVHYLPWYKSRRPGPPPRPPVEISDDEESEAPIDEVQAVEAETRDGPQQSPDVQQQQQANVSQGSEVERPVEREQENFETW</sequence>
<reference evidence="2 3" key="2">
    <citation type="journal article" date="2019" name="G3 (Bethesda)">
        <title>Hybrid Assembly of the Genome of the Entomopathogenic Nematode Steinernema carpocapsae Identifies the X-Chromosome.</title>
        <authorList>
            <person name="Serra L."/>
            <person name="Macchietto M."/>
            <person name="Macias-Munoz A."/>
            <person name="McGill C.J."/>
            <person name="Rodriguez I.M."/>
            <person name="Rodriguez B."/>
            <person name="Murad R."/>
            <person name="Mortazavi A."/>
        </authorList>
    </citation>
    <scope>NUCLEOTIDE SEQUENCE [LARGE SCALE GENOMIC DNA]</scope>
    <source>
        <strain evidence="2 3">ALL</strain>
    </source>
</reference>
<dbReference type="AlphaFoldDB" id="A0A4U8UPG7"/>
<accession>A0A4U8UPG7</accession>
<comment type="caution">
    <text evidence="2">The sequence shown here is derived from an EMBL/GenBank/DDBJ whole genome shotgun (WGS) entry which is preliminary data.</text>
</comment>
<feature type="region of interest" description="Disordered" evidence="1">
    <location>
        <begin position="313"/>
        <end position="383"/>
    </location>
</feature>
<protein>
    <submittedName>
        <fullName evidence="2">Uncharacterized protein</fullName>
    </submittedName>
</protein>
<name>A0A4U8UPG7_STECR</name>
<feature type="compositionally biased region" description="Low complexity" evidence="1">
    <location>
        <begin position="348"/>
        <end position="366"/>
    </location>
</feature>
<evidence type="ECO:0000313" key="3">
    <source>
        <dbReference type="Proteomes" id="UP000298663"/>
    </source>
</evidence>
<evidence type="ECO:0000313" key="2">
    <source>
        <dbReference type="EMBL" id="TMS33967.1"/>
    </source>
</evidence>
<dbReference type="Proteomes" id="UP000298663">
    <property type="component" value="Chromosome X"/>
</dbReference>
<feature type="compositionally biased region" description="Acidic residues" evidence="1">
    <location>
        <begin position="325"/>
        <end position="335"/>
    </location>
</feature>
<proteinExistence type="predicted"/>